<dbReference type="EMBL" id="FLRE01002656">
    <property type="protein sequence ID" value="SBT58921.1"/>
    <property type="molecule type" value="Genomic_DNA"/>
</dbReference>
<dbReference type="Proteomes" id="UP000078550">
    <property type="component" value="Unassembled WGS sequence"/>
</dbReference>
<protein>
    <submittedName>
        <fullName evidence="2">PIR Superfamily Protein</fullName>
    </submittedName>
</protein>
<gene>
    <name evidence="2" type="ORF">POVWA2_089280</name>
</gene>
<evidence type="ECO:0000256" key="1">
    <source>
        <dbReference type="SAM" id="Phobius"/>
    </source>
</evidence>
<keyword evidence="1" id="KW-1133">Transmembrane helix</keyword>
<proteinExistence type="predicted"/>
<keyword evidence="1" id="KW-0472">Membrane</keyword>
<organism evidence="2 3">
    <name type="scientific">Plasmodium ovale wallikeri</name>
    <dbReference type="NCBI Taxonomy" id="864142"/>
    <lineage>
        <taxon>Eukaryota</taxon>
        <taxon>Sar</taxon>
        <taxon>Alveolata</taxon>
        <taxon>Apicomplexa</taxon>
        <taxon>Aconoidasida</taxon>
        <taxon>Haemosporida</taxon>
        <taxon>Plasmodiidae</taxon>
        <taxon>Plasmodium</taxon>
        <taxon>Plasmodium (Plasmodium)</taxon>
    </lineage>
</organism>
<dbReference type="Pfam" id="PF05795">
    <property type="entry name" value="Plasmodium_Vir"/>
    <property type="match status" value="1"/>
</dbReference>
<reference evidence="3" key="1">
    <citation type="submission" date="2016-05" db="EMBL/GenBank/DDBJ databases">
        <authorList>
            <person name="Naeem Raeece"/>
        </authorList>
    </citation>
    <scope>NUCLEOTIDE SEQUENCE [LARGE SCALE GENOMIC DNA]</scope>
</reference>
<evidence type="ECO:0000313" key="3">
    <source>
        <dbReference type="Proteomes" id="UP000078550"/>
    </source>
</evidence>
<dbReference type="AlphaFoldDB" id="A0A1A9ARS2"/>
<sequence length="252" mass="29551">MNTCYKRNIYKFMVQELKEVDYYKYYYKNTILFPTRHSADLTDVLKINDITLRNVALFLTEHFKNARILHTSLGKETEYCKHLNNWLDQKKMFYTSAGSCSKNNALWQQYIEELWTKLEQSEHEETWCKREPTRINGSFPQDWIPSTCTITASEGPDSPAIDGEVRTDSTPTSFVVTLLMGYVFLGILFICFCLYKFTPLGSLLLNYIKKKKKIWNNLSEIGNQKIFRNSPENNNSYSESGLNHIFYHSSMN</sequence>
<feature type="transmembrane region" description="Helical" evidence="1">
    <location>
        <begin position="174"/>
        <end position="195"/>
    </location>
</feature>
<name>A0A1A9ARS2_PLAOA</name>
<dbReference type="InterPro" id="IPR008780">
    <property type="entry name" value="Plasmodium_Vir"/>
</dbReference>
<keyword evidence="1" id="KW-0812">Transmembrane</keyword>
<evidence type="ECO:0000313" key="2">
    <source>
        <dbReference type="EMBL" id="SBT58921.1"/>
    </source>
</evidence>
<accession>A0A1A9ARS2</accession>